<dbReference type="OrthoDB" id="273181at2759"/>
<comment type="caution">
    <text evidence="1">The sequence shown here is derived from an EMBL/GenBank/DDBJ whole genome shotgun (WGS) entry which is preliminary data.</text>
</comment>
<dbReference type="AlphaFoldDB" id="A0A8J5T9D5"/>
<name>A0A8J5T9D5_ZIZPA</name>
<accession>A0A8J5T9D5</accession>
<sequence>MDCLHNLLKLGMNYNSSYSPLDVDKLRKIGVKAEFFLQSALCTLQKDPDLDCIPSFTTPLCSDVLEFTFMPFNTIVYNVRKHCRAEIRTLT</sequence>
<evidence type="ECO:0000313" key="1">
    <source>
        <dbReference type="EMBL" id="KAG8073089.1"/>
    </source>
</evidence>
<organism evidence="1 2">
    <name type="scientific">Zizania palustris</name>
    <name type="common">Northern wild rice</name>
    <dbReference type="NCBI Taxonomy" id="103762"/>
    <lineage>
        <taxon>Eukaryota</taxon>
        <taxon>Viridiplantae</taxon>
        <taxon>Streptophyta</taxon>
        <taxon>Embryophyta</taxon>
        <taxon>Tracheophyta</taxon>
        <taxon>Spermatophyta</taxon>
        <taxon>Magnoliopsida</taxon>
        <taxon>Liliopsida</taxon>
        <taxon>Poales</taxon>
        <taxon>Poaceae</taxon>
        <taxon>BOP clade</taxon>
        <taxon>Oryzoideae</taxon>
        <taxon>Oryzeae</taxon>
        <taxon>Zizaniinae</taxon>
        <taxon>Zizania</taxon>
    </lineage>
</organism>
<proteinExistence type="predicted"/>
<dbReference type="EMBL" id="JAAALK010000283">
    <property type="protein sequence ID" value="KAG8073089.1"/>
    <property type="molecule type" value="Genomic_DNA"/>
</dbReference>
<dbReference type="Proteomes" id="UP000729402">
    <property type="component" value="Unassembled WGS sequence"/>
</dbReference>
<keyword evidence="2" id="KW-1185">Reference proteome</keyword>
<protein>
    <submittedName>
        <fullName evidence="1">Uncharacterized protein</fullName>
    </submittedName>
</protein>
<evidence type="ECO:0000313" key="2">
    <source>
        <dbReference type="Proteomes" id="UP000729402"/>
    </source>
</evidence>
<reference evidence="1" key="2">
    <citation type="submission" date="2021-02" db="EMBL/GenBank/DDBJ databases">
        <authorList>
            <person name="Kimball J.A."/>
            <person name="Haas M.W."/>
            <person name="Macchietto M."/>
            <person name="Kono T."/>
            <person name="Duquette J."/>
            <person name="Shao M."/>
        </authorList>
    </citation>
    <scope>NUCLEOTIDE SEQUENCE</scope>
    <source>
        <tissue evidence="1">Fresh leaf tissue</tissue>
    </source>
</reference>
<gene>
    <name evidence="1" type="ORF">GUJ93_ZPchr0006g41733</name>
</gene>
<reference evidence="1" key="1">
    <citation type="journal article" date="2021" name="bioRxiv">
        <title>Whole Genome Assembly and Annotation of Northern Wild Rice, Zizania palustris L., Supports a Whole Genome Duplication in the Zizania Genus.</title>
        <authorList>
            <person name="Haas M."/>
            <person name="Kono T."/>
            <person name="Macchietto M."/>
            <person name="Millas R."/>
            <person name="McGilp L."/>
            <person name="Shao M."/>
            <person name="Duquette J."/>
            <person name="Hirsch C.N."/>
            <person name="Kimball J."/>
        </authorList>
    </citation>
    <scope>NUCLEOTIDE SEQUENCE</scope>
    <source>
        <tissue evidence="1">Fresh leaf tissue</tissue>
    </source>
</reference>